<feature type="transmembrane region" description="Helical" evidence="8">
    <location>
        <begin position="58"/>
        <end position="82"/>
    </location>
</feature>
<evidence type="ECO:0000259" key="9">
    <source>
        <dbReference type="PROSITE" id="PS50893"/>
    </source>
</evidence>
<organism evidence="11 12">
    <name type="scientific">Corynebacterium variabile</name>
    <dbReference type="NCBI Taxonomy" id="1727"/>
    <lineage>
        <taxon>Bacteria</taxon>
        <taxon>Bacillati</taxon>
        <taxon>Actinomycetota</taxon>
        <taxon>Actinomycetes</taxon>
        <taxon>Mycobacteriales</taxon>
        <taxon>Corynebacteriaceae</taxon>
        <taxon>Corynebacterium</taxon>
    </lineage>
</organism>
<protein>
    <submittedName>
        <fullName evidence="11">ABC-type multidrug transport system, ATPase and permease components</fullName>
    </submittedName>
</protein>
<feature type="transmembrane region" description="Helical" evidence="8">
    <location>
        <begin position="206"/>
        <end position="224"/>
    </location>
</feature>
<evidence type="ECO:0000256" key="7">
    <source>
        <dbReference type="SAM" id="MobiDB-lite"/>
    </source>
</evidence>
<dbReference type="AlphaFoldDB" id="A0A0X8XUE9"/>
<sequence length="599" mass="63432">MSAQSQSPHSPHSPQEPPAQSPPVVPDAPDNRAEQKAGAAELKNLLRPVSGRLMLGRILSALSAVLAVVPYIALVKIGALLIDGASPGDGSGAGTGIDGDEVNRWLTILLGAFMARLVIYFIALSVTHFADVALGHGIRLRMVTRFAKVPLSWFTATNSGRVRKGLQDDITTVHYLIAHQPVEGTGAVVMPLALMVYAFIVDWRLGLLSVAVVPVYLLAMMMTMRNMGEKTVEMDRRLGDVSARMVEFVTGISVVKAFGRVGRAHRSYQRSADEFYDFYLAWVKPLMAVSSLGQSILAVPLILLVNLGGGMLLVHNGYVGVADVLATSLIALLVPYSLETMQNNTWSSQIAGAAALRLTGLLETPVLQDAASAKTAPVSHEVTFDHVTYRYPGADTPAVDDVSFTLPAGTVTALVGPSGSGKSTIATLLARFDDPQSGTVAIGGVPVRDIADLYSHVGFVLQDPQLVAVSIRDNIALGRPDATDAEVRDAARAAHVLDEIEALPDGFDTVYGSDTGLSGGQAQRIAIARALLVDAPVLVLDEATALTDPESQHEIQQALSTLAEGRTVLVIAHRPEAIAGVDRVIHVNNGQVTAEEARA</sequence>
<dbReference type="InterPro" id="IPR036640">
    <property type="entry name" value="ABC1_TM_sf"/>
</dbReference>
<dbReference type="InterPro" id="IPR017871">
    <property type="entry name" value="ABC_transporter-like_CS"/>
</dbReference>
<name>A0A0X8XUE9_9CORY</name>
<keyword evidence="5 8" id="KW-1133">Transmembrane helix</keyword>
<dbReference type="CDD" id="cd07346">
    <property type="entry name" value="ABC_6TM_exporters"/>
    <property type="match status" value="1"/>
</dbReference>
<feature type="transmembrane region" description="Helical" evidence="8">
    <location>
        <begin position="282"/>
        <end position="305"/>
    </location>
</feature>
<dbReference type="Gene3D" id="1.20.1560.10">
    <property type="entry name" value="ABC transporter type 1, transmembrane domain"/>
    <property type="match status" value="1"/>
</dbReference>
<dbReference type="OrthoDB" id="9806127at2"/>
<dbReference type="Proteomes" id="UP000182498">
    <property type="component" value="Unassembled WGS sequence"/>
</dbReference>
<dbReference type="EMBL" id="FAUH01000001">
    <property type="protein sequence ID" value="CUU64824.1"/>
    <property type="molecule type" value="Genomic_DNA"/>
</dbReference>
<evidence type="ECO:0000313" key="11">
    <source>
        <dbReference type="EMBL" id="CUU64824.1"/>
    </source>
</evidence>
<evidence type="ECO:0000256" key="2">
    <source>
        <dbReference type="ARBA" id="ARBA00022692"/>
    </source>
</evidence>
<feature type="transmembrane region" description="Helical" evidence="8">
    <location>
        <begin position="317"/>
        <end position="338"/>
    </location>
</feature>
<dbReference type="GO" id="GO:0005886">
    <property type="term" value="C:plasma membrane"/>
    <property type="evidence" value="ECO:0007669"/>
    <property type="project" value="UniProtKB-SubCell"/>
</dbReference>
<reference evidence="12" key="1">
    <citation type="submission" date="2015-11" db="EMBL/GenBank/DDBJ databases">
        <authorList>
            <person name="Dugat-Bony E."/>
        </authorList>
    </citation>
    <scope>NUCLEOTIDE SEQUENCE [LARGE SCALE GENOMIC DNA]</scope>
    <source>
        <strain evidence="12">Mu292</strain>
    </source>
</reference>
<dbReference type="PANTHER" id="PTHR43394">
    <property type="entry name" value="ATP-DEPENDENT PERMEASE MDL1, MITOCHONDRIAL"/>
    <property type="match status" value="1"/>
</dbReference>
<feature type="domain" description="ABC transporter" evidence="9">
    <location>
        <begin position="382"/>
        <end position="599"/>
    </location>
</feature>
<accession>A0A0X8XUE9</accession>
<dbReference type="InterPro" id="IPR027417">
    <property type="entry name" value="P-loop_NTPase"/>
</dbReference>
<proteinExistence type="predicted"/>
<dbReference type="InterPro" id="IPR003593">
    <property type="entry name" value="AAA+_ATPase"/>
</dbReference>
<evidence type="ECO:0000256" key="4">
    <source>
        <dbReference type="ARBA" id="ARBA00022840"/>
    </source>
</evidence>
<dbReference type="GO" id="GO:0015421">
    <property type="term" value="F:ABC-type oligopeptide transporter activity"/>
    <property type="evidence" value="ECO:0007669"/>
    <property type="project" value="TreeGrafter"/>
</dbReference>
<evidence type="ECO:0000313" key="12">
    <source>
        <dbReference type="Proteomes" id="UP000182498"/>
    </source>
</evidence>
<feature type="transmembrane region" description="Helical" evidence="8">
    <location>
        <begin position="182"/>
        <end position="200"/>
    </location>
</feature>
<feature type="region of interest" description="Disordered" evidence="7">
    <location>
        <begin position="1"/>
        <end position="34"/>
    </location>
</feature>
<dbReference type="InterPro" id="IPR039421">
    <property type="entry name" value="Type_1_exporter"/>
</dbReference>
<dbReference type="RefSeq" id="WP_014010738.1">
    <property type="nucleotide sequence ID" value="NZ_JBQQJM010000008.1"/>
</dbReference>
<feature type="compositionally biased region" description="Low complexity" evidence="7">
    <location>
        <begin position="1"/>
        <end position="13"/>
    </location>
</feature>
<dbReference type="SUPFAM" id="SSF52540">
    <property type="entry name" value="P-loop containing nucleoside triphosphate hydrolases"/>
    <property type="match status" value="1"/>
</dbReference>
<feature type="transmembrane region" description="Helical" evidence="8">
    <location>
        <begin position="102"/>
        <end position="123"/>
    </location>
</feature>
<keyword evidence="12" id="KW-1185">Reference proteome</keyword>
<dbReference type="InterPro" id="IPR011527">
    <property type="entry name" value="ABC1_TM_dom"/>
</dbReference>
<dbReference type="PROSITE" id="PS00211">
    <property type="entry name" value="ABC_TRANSPORTER_1"/>
    <property type="match status" value="1"/>
</dbReference>
<dbReference type="GO" id="GO:0016887">
    <property type="term" value="F:ATP hydrolysis activity"/>
    <property type="evidence" value="ECO:0007669"/>
    <property type="project" value="InterPro"/>
</dbReference>
<dbReference type="SUPFAM" id="SSF90123">
    <property type="entry name" value="ABC transporter transmembrane region"/>
    <property type="match status" value="1"/>
</dbReference>
<gene>
    <name evidence="11" type="ORF">CVAR292_00128</name>
</gene>
<dbReference type="Pfam" id="PF00664">
    <property type="entry name" value="ABC_membrane"/>
    <property type="match status" value="1"/>
</dbReference>
<dbReference type="SMART" id="SM00382">
    <property type="entry name" value="AAA"/>
    <property type="match status" value="1"/>
</dbReference>
<keyword evidence="4" id="KW-0067">ATP-binding</keyword>
<dbReference type="GO" id="GO:0005524">
    <property type="term" value="F:ATP binding"/>
    <property type="evidence" value="ECO:0007669"/>
    <property type="project" value="UniProtKB-KW"/>
</dbReference>
<dbReference type="PROSITE" id="PS50929">
    <property type="entry name" value="ABC_TM1F"/>
    <property type="match status" value="1"/>
</dbReference>
<dbReference type="InterPro" id="IPR003439">
    <property type="entry name" value="ABC_transporter-like_ATP-bd"/>
</dbReference>
<evidence type="ECO:0000259" key="10">
    <source>
        <dbReference type="PROSITE" id="PS50929"/>
    </source>
</evidence>
<feature type="domain" description="ABC transmembrane type-1" evidence="10">
    <location>
        <begin position="58"/>
        <end position="334"/>
    </location>
</feature>
<evidence type="ECO:0000256" key="8">
    <source>
        <dbReference type="SAM" id="Phobius"/>
    </source>
</evidence>
<keyword evidence="2 8" id="KW-0812">Transmembrane</keyword>
<evidence type="ECO:0000256" key="5">
    <source>
        <dbReference type="ARBA" id="ARBA00022989"/>
    </source>
</evidence>
<evidence type="ECO:0000256" key="3">
    <source>
        <dbReference type="ARBA" id="ARBA00022741"/>
    </source>
</evidence>
<comment type="subcellular location">
    <subcellularLocation>
        <location evidence="1">Cell membrane</location>
        <topology evidence="1">Multi-pass membrane protein</topology>
    </subcellularLocation>
</comment>
<keyword evidence="3" id="KW-0547">Nucleotide-binding</keyword>
<dbReference type="OMA" id="DCEAEIQ"/>
<feature type="compositionally biased region" description="Pro residues" evidence="7">
    <location>
        <begin position="14"/>
        <end position="26"/>
    </location>
</feature>
<evidence type="ECO:0000256" key="1">
    <source>
        <dbReference type="ARBA" id="ARBA00004651"/>
    </source>
</evidence>
<dbReference type="PROSITE" id="PS50893">
    <property type="entry name" value="ABC_TRANSPORTER_2"/>
    <property type="match status" value="1"/>
</dbReference>
<keyword evidence="6 8" id="KW-0472">Membrane</keyword>
<dbReference type="PANTHER" id="PTHR43394:SF1">
    <property type="entry name" value="ATP-BINDING CASSETTE SUB-FAMILY B MEMBER 10, MITOCHONDRIAL"/>
    <property type="match status" value="1"/>
</dbReference>
<dbReference type="Gene3D" id="3.40.50.300">
    <property type="entry name" value="P-loop containing nucleotide triphosphate hydrolases"/>
    <property type="match status" value="1"/>
</dbReference>
<dbReference type="Pfam" id="PF00005">
    <property type="entry name" value="ABC_tran"/>
    <property type="match status" value="1"/>
</dbReference>
<evidence type="ECO:0000256" key="6">
    <source>
        <dbReference type="ARBA" id="ARBA00023136"/>
    </source>
</evidence>